<accession>A0A8J3JD53</accession>
<gene>
    <name evidence="2" type="ORF">Cba03nite_35250</name>
</gene>
<feature type="region of interest" description="Disordered" evidence="1">
    <location>
        <begin position="85"/>
        <end position="127"/>
    </location>
</feature>
<dbReference type="AlphaFoldDB" id="A0A8J3JD53"/>
<protein>
    <submittedName>
        <fullName evidence="2">Uncharacterized protein</fullName>
    </submittedName>
</protein>
<feature type="compositionally biased region" description="Basic and acidic residues" evidence="1">
    <location>
        <begin position="115"/>
        <end position="127"/>
    </location>
</feature>
<name>A0A8J3JD53_9ACTN</name>
<keyword evidence="3" id="KW-1185">Reference proteome</keyword>
<sequence length="127" mass="12907">MTAGWTPPSAGRVARLRGASTEAVEAAPSPLPASALAFLTLPSAPACTAAPLVACALDELERAVLRLFPAWLPATGSSTIAAGTSCGGSTASPCCASPTTRSSPSPGEVPTHLEQYLRPRRIDAHKE</sequence>
<proteinExistence type="predicted"/>
<dbReference type="EMBL" id="BONF01000019">
    <property type="protein sequence ID" value="GIF82176.1"/>
    <property type="molecule type" value="Genomic_DNA"/>
</dbReference>
<feature type="compositionally biased region" description="Polar residues" evidence="1">
    <location>
        <begin position="85"/>
        <end position="105"/>
    </location>
</feature>
<evidence type="ECO:0000256" key="1">
    <source>
        <dbReference type="SAM" id="MobiDB-lite"/>
    </source>
</evidence>
<dbReference type="Proteomes" id="UP000601223">
    <property type="component" value="Unassembled WGS sequence"/>
</dbReference>
<comment type="caution">
    <text evidence="2">The sequence shown here is derived from an EMBL/GenBank/DDBJ whole genome shotgun (WGS) entry which is preliminary data.</text>
</comment>
<evidence type="ECO:0000313" key="3">
    <source>
        <dbReference type="Proteomes" id="UP000601223"/>
    </source>
</evidence>
<organism evidence="2 3">
    <name type="scientific">Catellatospora bangladeshensis</name>
    <dbReference type="NCBI Taxonomy" id="310355"/>
    <lineage>
        <taxon>Bacteria</taxon>
        <taxon>Bacillati</taxon>
        <taxon>Actinomycetota</taxon>
        <taxon>Actinomycetes</taxon>
        <taxon>Micromonosporales</taxon>
        <taxon>Micromonosporaceae</taxon>
        <taxon>Catellatospora</taxon>
    </lineage>
</organism>
<dbReference type="RefSeq" id="WP_203746999.1">
    <property type="nucleotide sequence ID" value="NZ_BONF01000019.1"/>
</dbReference>
<reference evidence="2 3" key="1">
    <citation type="submission" date="2021-01" db="EMBL/GenBank/DDBJ databases">
        <title>Whole genome shotgun sequence of Catellatospora bangladeshensis NBRC 107357.</title>
        <authorList>
            <person name="Komaki H."/>
            <person name="Tamura T."/>
        </authorList>
    </citation>
    <scope>NUCLEOTIDE SEQUENCE [LARGE SCALE GENOMIC DNA]</scope>
    <source>
        <strain evidence="2 3">NBRC 107357</strain>
    </source>
</reference>
<evidence type="ECO:0000313" key="2">
    <source>
        <dbReference type="EMBL" id="GIF82176.1"/>
    </source>
</evidence>